<proteinExistence type="predicted"/>
<feature type="compositionally biased region" description="Polar residues" evidence="1">
    <location>
        <begin position="194"/>
        <end position="209"/>
    </location>
</feature>
<sequence>MESSTPLEQDFRALAGVLTSSDCVAVWPTAGEGLVGEFQVLVEEEWQQLLRHGLHLASDAEVKELYCLQNVPGYDELVVRVFRLVQEPFPRRGVWQLQELPGTRQIIKTKSELSRSDSTAGDSLPRSGNGSKAWTISPAKMQRKRRQNSDSEDRVASSNKSNDEVRPPTKTRRLSPEKKDRAAPVAPIPDNCDSVGNTARSRRSGQSDAANKRHELRAADAAGPENSLGLLHQSDTVAYADGTGLDQTRYESLNRARVVSRSARGTESLWSALESASTRVLKLLSNGLFSVVMGIKTQDSFDYDLLWIEEDDRHCWTMFGEPRIP</sequence>
<dbReference type="EMBL" id="KI675841">
    <property type="protein sequence ID" value="ETL27938.1"/>
    <property type="molecule type" value="Genomic_DNA"/>
</dbReference>
<protein>
    <submittedName>
        <fullName evidence="2">Uncharacterized protein</fullName>
    </submittedName>
</protein>
<evidence type="ECO:0000313" key="2">
    <source>
        <dbReference type="EMBL" id="ETL27938.1"/>
    </source>
</evidence>
<accession>W2I3J6</accession>
<name>W2I3J6_PHYNI</name>
<evidence type="ECO:0000256" key="1">
    <source>
        <dbReference type="SAM" id="MobiDB-lite"/>
    </source>
</evidence>
<reference evidence="2" key="1">
    <citation type="submission" date="2013-11" db="EMBL/GenBank/DDBJ databases">
        <title>The Genome Sequence of Phytophthora parasitica CJ05E6.</title>
        <authorList>
            <consortium name="The Broad Institute Genomics Platform"/>
            <person name="Russ C."/>
            <person name="Tyler B."/>
            <person name="Panabieres F."/>
            <person name="Shan W."/>
            <person name="Tripathy S."/>
            <person name="Grunwald N."/>
            <person name="Machado M."/>
            <person name="Johnson C.S."/>
            <person name="Arredondo F."/>
            <person name="Hong C."/>
            <person name="Coffey M."/>
            <person name="Young S.K."/>
            <person name="Zeng Q."/>
            <person name="Gargeya S."/>
            <person name="Fitzgerald M."/>
            <person name="Abouelleil A."/>
            <person name="Alvarado L."/>
            <person name="Chapman S.B."/>
            <person name="Gainer-Dewar J."/>
            <person name="Goldberg J."/>
            <person name="Griggs A."/>
            <person name="Gujja S."/>
            <person name="Hansen M."/>
            <person name="Howarth C."/>
            <person name="Imamovic A."/>
            <person name="Ireland A."/>
            <person name="Larimer J."/>
            <person name="McCowan C."/>
            <person name="Murphy C."/>
            <person name="Pearson M."/>
            <person name="Poon T.W."/>
            <person name="Priest M."/>
            <person name="Roberts A."/>
            <person name="Saif S."/>
            <person name="Shea T."/>
            <person name="Sykes S."/>
            <person name="Wortman J."/>
            <person name="Nusbaum C."/>
            <person name="Birren B."/>
        </authorList>
    </citation>
    <scope>NUCLEOTIDE SEQUENCE [LARGE SCALE GENOMIC DNA]</scope>
    <source>
        <strain evidence="2">CJ05E6</strain>
    </source>
</reference>
<dbReference type="Proteomes" id="UP000053864">
    <property type="component" value="Unassembled WGS sequence"/>
</dbReference>
<feature type="compositionally biased region" description="Basic and acidic residues" evidence="1">
    <location>
        <begin position="147"/>
        <end position="167"/>
    </location>
</feature>
<organism evidence="2">
    <name type="scientific">Phytophthora nicotianae</name>
    <name type="common">Potato buckeye rot agent</name>
    <name type="synonym">Phytophthora parasitica</name>
    <dbReference type="NCBI Taxonomy" id="4792"/>
    <lineage>
        <taxon>Eukaryota</taxon>
        <taxon>Sar</taxon>
        <taxon>Stramenopiles</taxon>
        <taxon>Oomycota</taxon>
        <taxon>Peronosporomycetes</taxon>
        <taxon>Peronosporales</taxon>
        <taxon>Peronosporaceae</taxon>
        <taxon>Phytophthora</taxon>
    </lineage>
</organism>
<feature type="region of interest" description="Disordered" evidence="1">
    <location>
        <begin position="108"/>
        <end position="214"/>
    </location>
</feature>
<dbReference type="AlphaFoldDB" id="W2I3J6"/>
<feature type="compositionally biased region" description="Polar residues" evidence="1">
    <location>
        <begin position="116"/>
        <end position="134"/>
    </location>
</feature>
<gene>
    <name evidence="2" type="ORF">L916_18612</name>
</gene>
<dbReference type="VEuPathDB" id="FungiDB:PPTG_05382"/>